<name>A0A3B1AR59_9ZZZZ</name>
<evidence type="ECO:0000256" key="3">
    <source>
        <dbReference type="ARBA" id="ARBA00012526"/>
    </source>
</evidence>
<dbReference type="AlphaFoldDB" id="A0A3B1AR59"/>
<gene>
    <name evidence="7" type="ORF">MNBD_GAMMA19-1181</name>
</gene>
<dbReference type="CDD" id="cd02516">
    <property type="entry name" value="CDP-ME_synthetase"/>
    <property type="match status" value="1"/>
</dbReference>
<comment type="pathway">
    <text evidence="1">Isoprenoid biosynthesis; isopentenyl diphosphate biosynthesis via DXP pathway; isopentenyl diphosphate from 1-deoxy-D-xylulose 5-phosphate: step 2/6.</text>
</comment>
<comment type="similarity">
    <text evidence="2">Belongs to the IspD/TarI cytidylyltransferase family. IspD subfamily.</text>
</comment>
<evidence type="ECO:0000256" key="1">
    <source>
        <dbReference type="ARBA" id="ARBA00004787"/>
    </source>
</evidence>
<dbReference type="InterPro" id="IPR034683">
    <property type="entry name" value="IspD/TarI"/>
</dbReference>
<sequence length="222" mass="24558">MASDRPKQYLPLAGRTVIEHSLNAMLNHPAIKGVVLAIAADDEYWAELDYQHQKPVLLAPGGVERCHSVLNALDVLQTTASETDWVLVHDAARPCLRQDDVSQLMEYCKHHPVGGILAVPVKDTIKQSTGSSQAETIAVTVDRSLLWHAQTPQMFRLDVLRDALRQALAAGVTITDEASALEWCGQMPLLIEGHGDNIKITRPEDLPLAEFYFSRLRPTSNH</sequence>
<evidence type="ECO:0000256" key="5">
    <source>
        <dbReference type="ARBA" id="ARBA00022695"/>
    </source>
</evidence>
<dbReference type="EC" id="2.7.7.60" evidence="3"/>
<dbReference type="UniPathway" id="UPA00056">
    <property type="reaction ID" value="UER00093"/>
</dbReference>
<keyword evidence="6" id="KW-0414">Isoprene biosynthesis</keyword>
<proteinExistence type="inferred from homology"/>
<dbReference type="InterPro" id="IPR018294">
    <property type="entry name" value="ISPD_synthase_CS"/>
</dbReference>
<evidence type="ECO:0000256" key="4">
    <source>
        <dbReference type="ARBA" id="ARBA00022679"/>
    </source>
</evidence>
<evidence type="ECO:0000313" key="7">
    <source>
        <dbReference type="EMBL" id="VAX02324.1"/>
    </source>
</evidence>
<dbReference type="InterPro" id="IPR001228">
    <property type="entry name" value="IspD"/>
</dbReference>
<dbReference type="PANTHER" id="PTHR32125:SF4">
    <property type="entry name" value="2-C-METHYL-D-ERYTHRITOL 4-PHOSPHATE CYTIDYLYLTRANSFERASE, CHLOROPLASTIC"/>
    <property type="match status" value="1"/>
</dbReference>
<evidence type="ECO:0000256" key="6">
    <source>
        <dbReference type="ARBA" id="ARBA00023229"/>
    </source>
</evidence>
<keyword evidence="5 7" id="KW-0548">Nucleotidyltransferase</keyword>
<dbReference type="SUPFAM" id="SSF53448">
    <property type="entry name" value="Nucleotide-diphospho-sugar transferases"/>
    <property type="match status" value="1"/>
</dbReference>
<reference evidence="7" key="1">
    <citation type="submission" date="2018-06" db="EMBL/GenBank/DDBJ databases">
        <authorList>
            <person name="Zhirakovskaya E."/>
        </authorList>
    </citation>
    <scope>NUCLEOTIDE SEQUENCE</scope>
</reference>
<dbReference type="FunFam" id="3.90.550.10:FF:000003">
    <property type="entry name" value="2-C-methyl-D-erythritol 4-phosphate cytidylyltransferase"/>
    <property type="match status" value="1"/>
</dbReference>
<evidence type="ECO:0000256" key="2">
    <source>
        <dbReference type="ARBA" id="ARBA00009789"/>
    </source>
</evidence>
<dbReference type="NCBIfam" id="TIGR00453">
    <property type="entry name" value="ispD"/>
    <property type="match status" value="1"/>
</dbReference>
<keyword evidence="4 7" id="KW-0808">Transferase</keyword>
<dbReference type="HAMAP" id="MF_00108">
    <property type="entry name" value="IspD"/>
    <property type="match status" value="1"/>
</dbReference>
<protein>
    <recommendedName>
        <fullName evidence="3">2-C-methyl-D-erythritol 4-phosphate cytidylyltransferase</fullName>
        <ecNumber evidence="3">2.7.7.60</ecNumber>
    </recommendedName>
</protein>
<dbReference type="Pfam" id="PF01128">
    <property type="entry name" value="IspD"/>
    <property type="match status" value="1"/>
</dbReference>
<dbReference type="PANTHER" id="PTHR32125">
    <property type="entry name" value="2-C-METHYL-D-ERYTHRITOL 4-PHOSPHATE CYTIDYLYLTRANSFERASE, CHLOROPLASTIC"/>
    <property type="match status" value="1"/>
</dbReference>
<dbReference type="InterPro" id="IPR050088">
    <property type="entry name" value="IspD/TarI_cytidylyltransf_bact"/>
</dbReference>
<dbReference type="GO" id="GO:0019288">
    <property type="term" value="P:isopentenyl diphosphate biosynthetic process, methylerythritol 4-phosphate pathway"/>
    <property type="evidence" value="ECO:0007669"/>
    <property type="project" value="UniProtKB-UniPathway"/>
</dbReference>
<dbReference type="Gene3D" id="3.90.550.10">
    <property type="entry name" value="Spore Coat Polysaccharide Biosynthesis Protein SpsA, Chain A"/>
    <property type="match status" value="1"/>
</dbReference>
<organism evidence="7">
    <name type="scientific">hydrothermal vent metagenome</name>
    <dbReference type="NCBI Taxonomy" id="652676"/>
    <lineage>
        <taxon>unclassified sequences</taxon>
        <taxon>metagenomes</taxon>
        <taxon>ecological metagenomes</taxon>
    </lineage>
</organism>
<dbReference type="InterPro" id="IPR029044">
    <property type="entry name" value="Nucleotide-diphossugar_trans"/>
</dbReference>
<dbReference type="PROSITE" id="PS01295">
    <property type="entry name" value="ISPD"/>
    <property type="match status" value="1"/>
</dbReference>
<accession>A0A3B1AR59</accession>
<dbReference type="EMBL" id="UOFV01000305">
    <property type="protein sequence ID" value="VAX02324.1"/>
    <property type="molecule type" value="Genomic_DNA"/>
</dbReference>
<dbReference type="GO" id="GO:0050518">
    <property type="term" value="F:2-C-methyl-D-erythritol 4-phosphate cytidylyltransferase activity"/>
    <property type="evidence" value="ECO:0007669"/>
    <property type="project" value="UniProtKB-EC"/>
</dbReference>